<dbReference type="InterPro" id="IPR036527">
    <property type="entry name" value="SCP2_sterol-bd_dom_sf"/>
</dbReference>
<dbReference type="SUPFAM" id="SSF55729">
    <property type="entry name" value="Acyl-CoA N-acyltransferases (Nat)"/>
    <property type="match status" value="1"/>
</dbReference>
<dbReference type="PANTHER" id="PTHR37817">
    <property type="entry name" value="N-ACETYLTRANSFERASE EIS"/>
    <property type="match status" value="1"/>
</dbReference>
<dbReference type="AlphaFoldDB" id="X8CS14"/>
<dbReference type="Pfam" id="PF13527">
    <property type="entry name" value="Acetyltransf_9"/>
    <property type="match status" value="1"/>
</dbReference>
<feature type="domain" description="N-acetyltransferase" evidence="2">
    <location>
        <begin position="8"/>
        <end position="157"/>
    </location>
</feature>
<protein>
    <submittedName>
        <fullName evidence="3">Acetyltransferase domain protein</fullName>
    </submittedName>
</protein>
<dbReference type="InterPro" id="IPR000182">
    <property type="entry name" value="GNAT_dom"/>
</dbReference>
<gene>
    <name evidence="3" type="ORF">I550_1387</name>
</gene>
<evidence type="ECO:0000259" key="2">
    <source>
        <dbReference type="PROSITE" id="PS51186"/>
    </source>
</evidence>
<dbReference type="SUPFAM" id="SSF55718">
    <property type="entry name" value="SCP-like"/>
    <property type="match status" value="1"/>
</dbReference>
<dbReference type="InterPro" id="IPR025559">
    <property type="entry name" value="Eis_dom"/>
</dbReference>
<proteinExistence type="predicted"/>
<accession>X8CS14</accession>
<dbReference type="Gene3D" id="3.30.1050.10">
    <property type="entry name" value="SCP2 sterol-binding domain"/>
    <property type="match status" value="1"/>
</dbReference>
<dbReference type="GO" id="GO:0030649">
    <property type="term" value="P:aminoglycoside antibiotic catabolic process"/>
    <property type="evidence" value="ECO:0007669"/>
    <property type="project" value="TreeGrafter"/>
</dbReference>
<dbReference type="Pfam" id="PF17668">
    <property type="entry name" value="Acetyltransf_17"/>
    <property type="match status" value="1"/>
</dbReference>
<dbReference type="EMBL" id="JAOG01000001">
    <property type="protein sequence ID" value="EUA58248.1"/>
    <property type="molecule type" value="Genomic_DNA"/>
</dbReference>
<dbReference type="PROSITE" id="PS51186">
    <property type="entry name" value="GNAT"/>
    <property type="match status" value="1"/>
</dbReference>
<dbReference type="InterPro" id="IPR016181">
    <property type="entry name" value="Acyl_CoA_acyltransferase"/>
</dbReference>
<dbReference type="InterPro" id="IPR051554">
    <property type="entry name" value="Acetyltransferase_Eis"/>
</dbReference>
<evidence type="ECO:0000256" key="1">
    <source>
        <dbReference type="SAM" id="MobiDB-lite"/>
    </source>
</evidence>
<comment type="caution">
    <text evidence="3">The sequence shown here is derived from an EMBL/GenBank/DDBJ whole genome shotgun (WGS) entry which is preliminary data.</text>
</comment>
<dbReference type="PANTHER" id="PTHR37817:SF1">
    <property type="entry name" value="N-ACETYLTRANSFERASE EIS"/>
    <property type="match status" value="1"/>
</dbReference>
<dbReference type="GO" id="GO:0034069">
    <property type="term" value="F:aminoglycoside N-acetyltransferase activity"/>
    <property type="evidence" value="ECO:0007669"/>
    <property type="project" value="TreeGrafter"/>
</dbReference>
<dbReference type="PATRIC" id="fig|1299331.3.peg.1347"/>
<dbReference type="Pfam" id="PF13530">
    <property type="entry name" value="SCP2_2"/>
    <property type="match status" value="1"/>
</dbReference>
<dbReference type="Gene3D" id="3.40.630.30">
    <property type="match status" value="2"/>
</dbReference>
<reference evidence="3 4" key="1">
    <citation type="submission" date="2013-12" db="EMBL/GenBank/DDBJ databases">
        <authorList>
            <person name="Zelazny A."/>
            <person name="Olivier K."/>
            <person name="Holland S."/>
            <person name="Lenaerts A."/>
            <person name="Ordway D."/>
            <person name="DeGroote M.A."/>
            <person name="Parker T."/>
            <person name="Sizemore C."/>
            <person name="Tallon L.J."/>
            <person name="Sadzewicz L.K."/>
            <person name="Sengamalay N."/>
            <person name="Fraser C.M."/>
            <person name="Hine E."/>
            <person name="Shefchek K.A."/>
            <person name="Das S.P."/>
            <person name="Tettelin H."/>
        </authorList>
    </citation>
    <scope>NUCLEOTIDE SEQUENCE [LARGE SCALE GENOMIC DNA]</scope>
    <source>
        <strain evidence="3 4">1956</strain>
    </source>
</reference>
<keyword evidence="3" id="KW-0808">Transferase</keyword>
<feature type="region of interest" description="Disordered" evidence="1">
    <location>
        <begin position="380"/>
        <end position="413"/>
    </location>
</feature>
<dbReference type="InterPro" id="IPR041380">
    <property type="entry name" value="Acetyltransf_17"/>
</dbReference>
<organism evidence="3 4">
    <name type="scientific">Mycobacterium intracellulare 1956</name>
    <dbReference type="NCBI Taxonomy" id="1299331"/>
    <lineage>
        <taxon>Bacteria</taxon>
        <taxon>Bacillati</taxon>
        <taxon>Actinomycetota</taxon>
        <taxon>Actinomycetes</taxon>
        <taxon>Mycobacteriales</taxon>
        <taxon>Mycobacteriaceae</taxon>
        <taxon>Mycobacterium</taxon>
        <taxon>Mycobacterium avium complex (MAC)</taxon>
    </lineage>
</organism>
<evidence type="ECO:0000313" key="4">
    <source>
        <dbReference type="Proteomes" id="UP000020825"/>
    </source>
</evidence>
<name>X8CS14_MYCIT</name>
<dbReference type="Proteomes" id="UP000020825">
    <property type="component" value="Unassembled WGS sequence"/>
</dbReference>
<sequence length="413" mass="45466">MNTTDDGTNIRHPSEDDWQAVFENQARTFGDPVGPEDLEAWKRRVNLDDILIAEDVSDPEHPFLVGTSIIYRAQLTVPGGANLRAAWLTMIAVASTHQGKGLWAQLSAKGLGILLDRGYPIVCGVPTQTAMYDGFGAGVASYSHTYSIDRRFAKLRAAPSGRRAREVNAAEARRHLPELYERWCAATNGAITRDDAWWADYLDDRETQRGNGSALHYTIHPDGFLTYRVVGSQQHAFRPPLGTVVVEDFCPITEEAHTELLQTLLVLEMFYRVEIDVPGDDPLPLKLTDQRAAEIKGVSDFLWVRINDVPEVLGARTYSADTDIVLDVTDPLQLAGGRFQLQTRGGAGKCTPHDGNADIEIGLADLATIYMGAHRASQLARPAASPKHERAHWPNWTPPSPPTARPSAARSCE</sequence>
<evidence type="ECO:0000313" key="3">
    <source>
        <dbReference type="EMBL" id="EUA58248.1"/>
    </source>
</evidence>